<keyword evidence="5" id="KW-0969">Cilium</keyword>
<keyword evidence="3" id="KW-1005">Bacterial flagellum biogenesis</keyword>
<comment type="caution">
    <text evidence="5">The sequence shown here is derived from an EMBL/GenBank/DDBJ whole genome shotgun (WGS) entry which is preliminary data.</text>
</comment>
<gene>
    <name evidence="5" type="ORF">Lwor_2006</name>
</gene>
<dbReference type="InterPro" id="IPR005648">
    <property type="entry name" value="FlgD"/>
</dbReference>
<evidence type="ECO:0000256" key="4">
    <source>
        <dbReference type="ARBA" id="ARBA00024746"/>
    </source>
</evidence>
<evidence type="ECO:0000313" key="5">
    <source>
        <dbReference type="EMBL" id="KTD76781.1"/>
    </source>
</evidence>
<protein>
    <recommendedName>
        <fullName evidence="2">Basal-body rod modification protein FlgD</fullName>
    </recommendedName>
</protein>
<keyword evidence="5" id="KW-0966">Cell projection</keyword>
<comment type="similarity">
    <text evidence="1">Belongs to the FlgD family.</text>
</comment>
<dbReference type="RefSeq" id="WP_058493775.1">
    <property type="nucleotide sequence ID" value="NZ_CBCRUR010000004.1"/>
</dbReference>
<reference evidence="5 6" key="1">
    <citation type="submission" date="2015-11" db="EMBL/GenBank/DDBJ databases">
        <title>Genomic analysis of 38 Legionella species identifies large and diverse effector repertoires.</title>
        <authorList>
            <person name="Burstein D."/>
            <person name="Amaro F."/>
            <person name="Zusman T."/>
            <person name="Lifshitz Z."/>
            <person name="Cohen O."/>
            <person name="Gilbert J.A."/>
            <person name="Pupko T."/>
            <person name="Shuman H.A."/>
            <person name="Segal G."/>
        </authorList>
    </citation>
    <scope>NUCLEOTIDE SEQUENCE [LARGE SCALE GENOMIC DNA]</scope>
    <source>
        <strain evidence="5 6">ATCC 49508</strain>
    </source>
</reference>
<evidence type="ECO:0000313" key="6">
    <source>
        <dbReference type="Proteomes" id="UP000054662"/>
    </source>
</evidence>
<dbReference type="AlphaFoldDB" id="A0A0W1A606"/>
<dbReference type="STRING" id="45076.Lwor_2006"/>
<accession>A0A0W1A606</accession>
<dbReference type="PATRIC" id="fig|45076.6.peg.2188"/>
<evidence type="ECO:0000256" key="1">
    <source>
        <dbReference type="ARBA" id="ARBA00010577"/>
    </source>
</evidence>
<dbReference type="GO" id="GO:0044781">
    <property type="term" value="P:bacterial-type flagellum organization"/>
    <property type="evidence" value="ECO:0007669"/>
    <property type="project" value="UniProtKB-KW"/>
</dbReference>
<proteinExistence type="inferred from homology"/>
<dbReference type="Pfam" id="PF03963">
    <property type="entry name" value="FlgD"/>
    <property type="match status" value="1"/>
</dbReference>
<organism evidence="5 6">
    <name type="scientific">Legionella worsleiensis</name>
    <dbReference type="NCBI Taxonomy" id="45076"/>
    <lineage>
        <taxon>Bacteria</taxon>
        <taxon>Pseudomonadati</taxon>
        <taxon>Pseudomonadota</taxon>
        <taxon>Gammaproteobacteria</taxon>
        <taxon>Legionellales</taxon>
        <taxon>Legionellaceae</taxon>
        <taxon>Legionella</taxon>
    </lineage>
</organism>
<keyword evidence="6" id="KW-1185">Reference proteome</keyword>
<dbReference type="EMBL" id="LNZC01000027">
    <property type="protein sequence ID" value="KTD76781.1"/>
    <property type="molecule type" value="Genomic_DNA"/>
</dbReference>
<name>A0A0W1A606_9GAMM</name>
<evidence type="ECO:0000256" key="3">
    <source>
        <dbReference type="ARBA" id="ARBA00022795"/>
    </source>
</evidence>
<keyword evidence="5" id="KW-0282">Flagellum</keyword>
<comment type="function">
    <text evidence="4">Required for flagellar hook formation. May act as a scaffolding protein.</text>
</comment>
<dbReference type="Proteomes" id="UP000054662">
    <property type="component" value="Unassembled WGS sequence"/>
</dbReference>
<evidence type="ECO:0000256" key="2">
    <source>
        <dbReference type="ARBA" id="ARBA00016013"/>
    </source>
</evidence>
<sequence length="125" mass="13792">MTEPVSATGVDESNYLKLFMQELTYQDPLKPVDNREFMAQMAQFSALQEARTTNAYLKTLLGITSGTLSLELLGKQVRVKNIQGVGRVNKVEFHSDSPPLVSVAMSSGEVPKVELGDITEVMEKK</sequence>